<dbReference type="PANTHER" id="PTHR43477:SF1">
    <property type="entry name" value="DIHYDROANTICAPSIN 7-DEHYDROGENASE"/>
    <property type="match status" value="1"/>
</dbReference>
<name>A0A4Q7DLZ8_9PROT</name>
<dbReference type="InterPro" id="IPR036291">
    <property type="entry name" value="NAD(P)-bd_dom_sf"/>
</dbReference>
<reference evidence="4 5" key="1">
    <citation type="submission" date="2018-10" db="EMBL/GenBank/DDBJ databases">
        <title>An updated phylogeny of the Alphaproteobacteria reveals that the parasitic Rickettsiales and Holosporales have independent origins.</title>
        <authorList>
            <person name="Munoz-Gomez S.A."/>
            <person name="Hess S."/>
            <person name="Burger G."/>
            <person name="Lang B.F."/>
            <person name="Susko E."/>
            <person name="Slamovits C.H."/>
            <person name="Roger A.J."/>
        </authorList>
    </citation>
    <scope>NUCLEOTIDE SEQUENCE [LARGE SCALE GENOMIC DNA]</scope>
    <source>
        <strain evidence="4">HOLO01</strain>
    </source>
</reference>
<proteinExistence type="inferred from homology"/>
<evidence type="ECO:0000256" key="1">
    <source>
        <dbReference type="ARBA" id="ARBA00006484"/>
    </source>
</evidence>
<dbReference type="Pfam" id="PF13561">
    <property type="entry name" value="adh_short_C2"/>
    <property type="match status" value="1"/>
</dbReference>
<protein>
    <submittedName>
        <fullName evidence="4">SDR family oxidoreductase</fullName>
    </submittedName>
</protein>
<evidence type="ECO:0000256" key="3">
    <source>
        <dbReference type="SAM" id="SignalP"/>
    </source>
</evidence>
<feature type="signal peptide" evidence="3">
    <location>
        <begin position="1"/>
        <end position="19"/>
    </location>
</feature>
<organism evidence="4 5">
    <name type="scientific">Candidatus Finniella inopinata</name>
    <dbReference type="NCBI Taxonomy" id="1696036"/>
    <lineage>
        <taxon>Bacteria</taxon>
        <taxon>Pseudomonadati</taxon>
        <taxon>Pseudomonadota</taxon>
        <taxon>Alphaproteobacteria</taxon>
        <taxon>Holosporales</taxon>
        <taxon>Candidatus Paracaedibacteraceae</taxon>
        <taxon>Candidatus Finniella</taxon>
    </lineage>
</organism>
<evidence type="ECO:0000256" key="2">
    <source>
        <dbReference type="ARBA" id="ARBA00023002"/>
    </source>
</evidence>
<dbReference type="RefSeq" id="WP_130154052.1">
    <property type="nucleotide sequence ID" value="NZ_SCFB01000006.1"/>
</dbReference>
<dbReference type="PANTHER" id="PTHR43477">
    <property type="entry name" value="DIHYDROANTICAPSIN 7-DEHYDROGENASE"/>
    <property type="match status" value="1"/>
</dbReference>
<dbReference type="PRINTS" id="PR00081">
    <property type="entry name" value="GDHRDH"/>
</dbReference>
<dbReference type="GO" id="GO:0016491">
    <property type="term" value="F:oxidoreductase activity"/>
    <property type="evidence" value="ECO:0007669"/>
    <property type="project" value="UniProtKB-KW"/>
</dbReference>
<dbReference type="Proteomes" id="UP000293550">
    <property type="component" value="Unassembled WGS sequence"/>
</dbReference>
<evidence type="ECO:0000313" key="4">
    <source>
        <dbReference type="EMBL" id="RZI45796.1"/>
    </source>
</evidence>
<evidence type="ECO:0000313" key="5">
    <source>
        <dbReference type="Proteomes" id="UP000293550"/>
    </source>
</evidence>
<keyword evidence="3" id="KW-0732">Signal</keyword>
<comment type="caution">
    <text evidence="4">The sequence shown here is derived from an EMBL/GenBank/DDBJ whole genome shotgun (WGS) entry which is preliminary data.</text>
</comment>
<comment type="similarity">
    <text evidence="1">Belongs to the short-chain dehydrogenases/reductases (SDR) family.</text>
</comment>
<dbReference type="SUPFAM" id="SSF51735">
    <property type="entry name" value="NAD(P)-binding Rossmann-fold domains"/>
    <property type="match status" value="1"/>
</dbReference>
<dbReference type="AlphaFoldDB" id="A0A4Q7DLZ8"/>
<accession>A0A4Q7DLZ8</accession>
<keyword evidence="5" id="KW-1185">Reference proteome</keyword>
<gene>
    <name evidence="4" type="ORF">EQU50_05000</name>
</gene>
<keyword evidence="2" id="KW-0560">Oxidoreductase</keyword>
<sequence>MKIKVIVFLLFLPIYASVAGTKNTIMVTAATGELGQAICEQLAFKGNNLVIAGRNPEKIEALKKSLNSKYKEIQVQSIHIDFSDTKTIEDAAKIVSQNSLKGIVLIGPRPLLSREGIPDKGKWAKVFEETFIAPLEVVRSFQPHLQNNGSIVIISGNSSKNYLPSYPNTNVIRLAWTGEIKNLMHFFGERKIRVNAISPGVILTNHHIERITAKAASNKVTFEEQLAKDTAAIPLKSYGKPDDVGNLVSFLLSTKSDHLNGTNIVLDGGESNAY</sequence>
<dbReference type="EMBL" id="SCFB01000006">
    <property type="protein sequence ID" value="RZI45796.1"/>
    <property type="molecule type" value="Genomic_DNA"/>
</dbReference>
<dbReference type="InterPro" id="IPR051122">
    <property type="entry name" value="SDR_DHRS6-like"/>
</dbReference>
<dbReference type="OrthoDB" id="9810734at2"/>
<feature type="chain" id="PRO_5020303871" evidence="3">
    <location>
        <begin position="20"/>
        <end position="274"/>
    </location>
</feature>
<dbReference type="InterPro" id="IPR002347">
    <property type="entry name" value="SDR_fam"/>
</dbReference>
<dbReference type="Gene3D" id="3.40.50.720">
    <property type="entry name" value="NAD(P)-binding Rossmann-like Domain"/>
    <property type="match status" value="1"/>
</dbReference>